<proteinExistence type="predicted"/>
<dbReference type="EMBL" id="LAZR01065838">
    <property type="protein sequence ID" value="KKK54749.1"/>
    <property type="molecule type" value="Genomic_DNA"/>
</dbReference>
<dbReference type="AlphaFoldDB" id="A0A0F8YKQ1"/>
<gene>
    <name evidence="1" type="ORF">LCGC14_3081590</name>
</gene>
<evidence type="ECO:0000313" key="1">
    <source>
        <dbReference type="EMBL" id="KKK54749.1"/>
    </source>
</evidence>
<feature type="non-terminal residue" evidence="1">
    <location>
        <position position="30"/>
    </location>
</feature>
<sequence length="30" mass="3521">MIVIYGNEGFKKYSKELKESGIVWNEETID</sequence>
<protein>
    <submittedName>
        <fullName evidence="1">Uncharacterized protein</fullName>
    </submittedName>
</protein>
<reference evidence="1" key="1">
    <citation type="journal article" date="2015" name="Nature">
        <title>Complex archaea that bridge the gap between prokaryotes and eukaryotes.</title>
        <authorList>
            <person name="Spang A."/>
            <person name="Saw J.H."/>
            <person name="Jorgensen S.L."/>
            <person name="Zaremba-Niedzwiedzka K."/>
            <person name="Martijn J."/>
            <person name="Lind A.E."/>
            <person name="van Eijk R."/>
            <person name="Schleper C."/>
            <person name="Guy L."/>
            <person name="Ettema T.J."/>
        </authorList>
    </citation>
    <scope>NUCLEOTIDE SEQUENCE</scope>
</reference>
<comment type="caution">
    <text evidence="1">The sequence shown here is derived from an EMBL/GenBank/DDBJ whole genome shotgun (WGS) entry which is preliminary data.</text>
</comment>
<accession>A0A0F8YKQ1</accession>
<name>A0A0F8YKQ1_9ZZZZ</name>
<organism evidence="1">
    <name type="scientific">marine sediment metagenome</name>
    <dbReference type="NCBI Taxonomy" id="412755"/>
    <lineage>
        <taxon>unclassified sequences</taxon>
        <taxon>metagenomes</taxon>
        <taxon>ecological metagenomes</taxon>
    </lineage>
</organism>